<accession>A0A9P8UCA4</accession>
<dbReference type="Proteomes" id="UP000758603">
    <property type="component" value="Unassembled WGS sequence"/>
</dbReference>
<sequence length="215" mass="24067">MLRPCSSRKFLQGVRPRVWVRAKHVVYTREQSALRLEQILIVFPHAQTFAHKRCNKNKNLPPGPCRVSSSRGRKEKKMKGRSAASWAPFPQSAVGKAYSASAGLLTLQDCLSRIFLVPIRTEYHLEKVVRPAMQRLGESGCGGSSCSLLARLSPRPTVSLPHTCRDSRQQRMTRLSHFQYQSESSANRAFLRERGSPVRQSGAKSILTVDLPLSA</sequence>
<dbReference type="RefSeq" id="XP_045953676.1">
    <property type="nucleotide sequence ID" value="XM_046106046.1"/>
</dbReference>
<feature type="region of interest" description="Disordered" evidence="1">
    <location>
        <begin position="60"/>
        <end position="83"/>
    </location>
</feature>
<proteinExistence type="predicted"/>
<feature type="compositionally biased region" description="Basic residues" evidence="1">
    <location>
        <begin position="71"/>
        <end position="80"/>
    </location>
</feature>
<evidence type="ECO:0000313" key="2">
    <source>
        <dbReference type="EMBL" id="KAH6647162.1"/>
    </source>
</evidence>
<evidence type="ECO:0000256" key="1">
    <source>
        <dbReference type="SAM" id="MobiDB-lite"/>
    </source>
</evidence>
<comment type="caution">
    <text evidence="2">The sequence shown here is derived from an EMBL/GenBank/DDBJ whole genome shotgun (WGS) entry which is preliminary data.</text>
</comment>
<reference evidence="2" key="1">
    <citation type="journal article" date="2021" name="Nat. Commun.">
        <title>Genetic determinants of endophytism in the Arabidopsis root mycobiome.</title>
        <authorList>
            <person name="Mesny F."/>
            <person name="Miyauchi S."/>
            <person name="Thiergart T."/>
            <person name="Pickel B."/>
            <person name="Atanasova L."/>
            <person name="Karlsson M."/>
            <person name="Huettel B."/>
            <person name="Barry K.W."/>
            <person name="Haridas S."/>
            <person name="Chen C."/>
            <person name="Bauer D."/>
            <person name="Andreopoulos W."/>
            <person name="Pangilinan J."/>
            <person name="LaButti K."/>
            <person name="Riley R."/>
            <person name="Lipzen A."/>
            <person name="Clum A."/>
            <person name="Drula E."/>
            <person name="Henrissat B."/>
            <person name="Kohler A."/>
            <person name="Grigoriev I.V."/>
            <person name="Martin F.M."/>
            <person name="Hacquard S."/>
        </authorList>
    </citation>
    <scope>NUCLEOTIDE SEQUENCE</scope>
    <source>
        <strain evidence="2">MPI-SDFR-AT-0073</strain>
    </source>
</reference>
<name>A0A9P8UCA4_9PEZI</name>
<dbReference type="GeneID" id="70134937"/>
<gene>
    <name evidence="2" type="ORF">BKA67DRAFT_650332</name>
</gene>
<keyword evidence="3" id="KW-1185">Reference proteome</keyword>
<dbReference type="EMBL" id="JAGPXC010000009">
    <property type="protein sequence ID" value="KAH6647162.1"/>
    <property type="molecule type" value="Genomic_DNA"/>
</dbReference>
<protein>
    <submittedName>
        <fullName evidence="2">Uncharacterized protein</fullName>
    </submittedName>
</protein>
<organism evidence="2 3">
    <name type="scientific">Truncatella angustata</name>
    <dbReference type="NCBI Taxonomy" id="152316"/>
    <lineage>
        <taxon>Eukaryota</taxon>
        <taxon>Fungi</taxon>
        <taxon>Dikarya</taxon>
        <taxon>Ascomycota</taxon>
        <taxon>Pezizomycotina</taxon>
        <taxon>Sordariomycetes</taxon>
        <taxon>Xylariomycetidae</taxon>
        <taxon>Amphisphaeriales</taxon>
        <taxon>Sporocadaceae</taxon>
        <taxon>Truncatella</taxon>
    </lineage>
</organism>
<evidence type="ECO:0000313" key="3">
    <source>
        <dbReference type="Proteomes" id="UP000758603"/>
    </source>
</evidence>
<dbReference type="AlphaFoldDB" id="A0A9P8UCA4"/>